<keyword evidence="9" id="KW-1185">Reference proteome</keyword>
<evidence type="ECO:0000256" key="5">
    <source>
        <dbReference type="ARBA" id="ARBA00023237"/>
    </source>
</evidence>
<accession>A0A399CVK3</accession>
<dbReference type="PROSITE" id="PS51257">
    <property type="entry name" value="PROKAR_LIPOPROTEIN"/>
    <property type="match status" value="1"/>
</dbReference>
<protein>
    <submittedName>
        <fullName evidence="8">RagB/SusD family nutrient uptake outer membrane protein</fullName>
    </submittedName>
</protein>
<feature type="domain" description="RagB/SusD" evidence="6">
    <location>
        <begin position="293"/>
        <end position="612"/>
    </location>
</feature>
<evidence type="ECO:0000256" key="4">
    <source>
        <dbReference type="ARBA" id="ARBA00023136"/>
    </source>
</evidence>
<dbReference type="SUPFAM" id="SSF48452">
    <property type="entry name" value="TPR-like"/>
    <property type="match status" value="1"/>
</dbReference>
<comment type="similarity">
    <text evidence="2">Belongs to the SusD family.</text>
</comment>
<evidence type="ECO:0000313" key="8">
    <source>
        <dbReference type="EMBL" id="RIH63805.1"/>
    </source>
</evidence>
<dbReference type="Gene3D" id="1.25.40.390">
    <property type="match status" value="1"/>
</dbReference>
<evidence type="ECO:0000259" key="7">
    <source>
        <dbReference type="Pfam" id="PF14322"/>
    </source>
</evidence>
<name>A0A399CVK3_9BACT</name>
<dbReference type="Pfam" id="PF14322">
    <property type="entry name" value="SusD-like_3"/>
    <property type="match status" value="1"/>
</dbReference>
<dbReference type="InterPro" id="IPR012944">
    <property type="entry name" value="SusD_RagB_dom"/>
</dbReference>
<comment type="subcellular location">
    <subcellularLocation>
        <location evidence="1">Cell outer membrane</location>
    </subcellularLocation>
</comment>
<dbReference type="Pfam" id="PF07980">
    <property type="entry name" value="SusD_RagB"/>
    <property type="match status" value="1"/>
</dbReference>
<dbReference type="OrthoDB" id="9792139at2"/>
<dbReference type="InterPro" id="IPR033985">
    <property type="entry name" value="SusD-like_N"/>
</dbReference>
<evidence type="ECO:0000256" key="3">
    <source>
        <dbReference type="ARBA" id="ARBA00022729"/>
    </source>
</evidence>
<feature type="domain" description="SusD-like N-terminal" evidence="7">
    <location>
        <begin position="108"/>
        <end position="254"/>
    </location>
</feature>
<dbReference type="AlphaFoldDB" id="A0A399CVK3"/>
<dbReference type="Proteomes" id="UP000266441">
    <property type="component" value="Unassembled WGS sequence"/>
</dbReference>
<reference evidence="8 9" key="1">
    <citation type="journal article" date="2015" name="Int. J. Syst. Evol. Microbiol.">
        <title>Mariniphaga sediminis sp. nov., isolated from coastal sediment.</title>
        <authorList>
            <person name="Wang F.Q."/>
            <person name="Shen Q.Y."/>
            <person name="Chen G.J."/>
            <person name="Du Z.J."/>
        </authorList>
    </citation>
    <scope>NUCLEOTIDE SEQUENCE [LARGE SCALE GENOMIC DNA]</scope>
    <source>
        <strain evidence="8 9">SY21</strain>
    </source>
</reference>
<proteinExistence type="inferred from homology"/>
<evidence type="ECO:0000259" key="6">
    <source>
        <dbReference type="Pfam" id="PF07980"/>
    </source>
</evidence>
<dbReference type="GO" id="GO:0009279">
    <property type="term" value="C:cell outer membrane"/>
    <property type="evidence" value="ECO:0007669"/>
    <property type="project" value="UniProtKB-SubCell"/>
</dbReference>
<dbReference type="EMBL" id="QWET01000016">
    <property type="protein sequence ID" value="RIH63805.1"/>
    <property type="molecule type" value="Genomic_DNA"/>
</dbReference>
<keyword evidence="3" id="KW-0732">Signal</keyword>
<organism evidence="8 9">
    <name type="scientific">Mariniphaga sediminis</name>
    <dbReference type="NCBI Taxonomy" id="1628158"/>
    <lineage>
        <taxon>Bacteria</taxon>
        <taxon>Pseudomonadati</taxon>
        <taxon>Bacteroidota</taxon>
        <taxon>Bacteroidia</taxon>
        <taxon>Marinilabiliales</taxon>
        <taxon>Prolixibacteraceae</taxon>
        <taxon>Mariniphaga</taxon>
    </lineage>
</organism>
<sequence length="614" mass="70880">MEANTMKKINNCSLMIVLIVLIITSCKENFFEHFPPGQISDNTLEGAKGAETVLTGAYSALSGFQVSAFNSMEIGTDNRLFGSIAADDGYAGSHIGDRPKVWTHELYQVLPTNVCEEYRWKYVYDGVSRANDALKLINEAENNGELSAEKAKKMKAEARFIRGWLHYNQKIVFKYIPYITLNLENPVSDMPYTKAEMENPSKVPNMTSEDNEIDTWRLIEGDIKYAVDNLPEKQEEIGRVDKYAAEVLLARVFLMQGKYAEVKPLLIDIIENSGAELVEHFYWNYDIVHNNNKESLFEIQSFTNSNGIATQNSFNTGLGVMPRKLGGWGLYQISLQTVNAFQVNEQGLPLENWDKHPFKHSYGILSTEEFHPSEELVDPRLDWTVGRRGIPFLGWGIHIGSGYVRDPAFGGVFNSKKHMFSFEENGKERPSTMYSGSSTQNIRKFRLGHVYLWMAEVETNEGNFESARWYINKLRERASNHVVMGKCYSYEFNDDLDPNVNWDEPAANYKIGLYRTEDFNTKDKAWRAIQIETFLETAAEGLRFFDLRRWEEHGNFNFSMVEWMNNYIENDWKQYRPFLKEAQAFFDEEDKYFPIPQRAVDDQPGIIKQNPNFR</sequence>
<gene>
    <name evidence="8" type="ORF">D1164_17880</name>
</gene>
<keyword evidence="5" id="KW-0998">Cell outer membrane</keyword>
<evidence type="ECO:0000313" key="9">
    <source>
        <dbReference type="Proteomes" id="UP000266441"/>
    </source>
</evidence>
<evidence type="ECO:0000256" key="2">
    <source>
        <dbReference type="ARBA" id="ARBA00006275"/>
    </source>
</evidence>
<comment type="caution">
    <text evidence="8">The sequence shown here is derived from an EMBL/GenBank/DDBJ whole genome shotgun (WGS) entry which is preliminary data.</text>
</comment>
<dbReference type="InterPro" id="IPR011990">
    <property type="entry name" value="TPR-like_helical_dom_sf"/>
</dbReference>
<evidence type="ECO:0000256" key="1">
    <source>
        <dbReference type="ARBA" id="ARBA00004442"/>
    </source>
</evidence>
<keyword evidence="4" id="KW-0472">Membrane</keyword>